<evidence type="ECO:0000259" key="1">
    <source>
        <dbReference type="Pfam" id="PF01370"/>
    </source>
</evidence>
<dbReference type="Gene3D" id="3.40.50.720">
    <property type="entry name" value="NAD(P)-binding Rossmann-like Domain"/>
    <property type="match status" value="1"/>
</dbReference>
<accession>A0A077LV87</accession>
<dbReference type="InterPro" id="IPR036291">
    <property type="entry name" value="NAD(P)-bd_dom_sf"/>
</dbReference>
<name>A0A077LV87_9MICO</name>
<dbReference type="AlphaFoldDB" id="A0A077LV87"/>
<protein>
    <submittedName>
        <fullName evidence="2">Putative oxidoreductase</fullName>
    </submittedName>
</protein>
<dbReference type="InterPro" id="IPR001509">
    <property type="entry name" value="Epimerase_deHydtase"/>
</dbReference>
<evidence type="ECO:0000313" key="3">
    <source>
        <dbReference type="Proteomes" id="UP000035721"/>
    </source>
</evidence>
<proteinExistence type="predicted"/>
<dbReference type="Pfam" id="PF01370">
    <property type="entry name" value="Epimerase"/>
    <property type="match status" value="1"/>
</dbReference>
<keyword evidence="3" id="KW-1185">Reference proteome</keyword>
<comment type="caution">
    <text evidence="2">The sequence shown here is derived from an EMBL/GenBank/DDBJ whole genome shotgun (WGS) entry which is preliminary data.</text>
</comment>
<organism evidence="2 3">
    <name type="scientific">Nostocoides japonicum T1-X7</name>
    <dbReference type="NCBI Taxonomy" id="1194083"/>
    <lineage>
        <taxon>Bacteria</taxon>
        <taxon>Bacillati</taxon>
        <taxon>Actinomycetota</taxon>
        <taxon>Actinomycetes</taxon>
        <taxon>Micrococcales</taxon>
        <taxon>Intrasporangiaceae</taxon>
        <taxon>Nostocoides</taxon>
    </lineage>
</organism>
<feature type="domain" description="NAD-dependent epimerase/dehydratase" evidence="1">
    <location>
        <begin position="80"/>
        <end position="203"/>
    </location>
</feature>
<gene>
    <name evidence="2" type="ORF">BN12_2040006</name>
</gene>
<evidence type="ECO:0000313" key="2">
    <source>
        <dbReference type="EMBL" id="CCH77606.1"/>
    </source>
</evidence>
<dbReference type="EMBL" id="CAJB01000118">
    <property type="protein sequence ID" value="CCH77606.1"/>
    <property type="molecule type" value="Genomic_DNA"/>
</dbReference>
<sequence length="332" mass="35217">MDVLVLGGTAWLGGEVARRGVSLGHTVTCLARGESGPVPEGARLVVGDRSTTEAYAELEGRRFDLVVDVARQPLHVRTALDALGEHADHWVLVSTGSVYADHASMHRTEATSLLPAFEGDEAPPELYGEAKVACEQACRAVRGDDVLIARSGLIAGAGDPSDRAGYWPGRFALAAEDGGPVLVPERRDVPCQLTDVRDLAGWLLEAGLAAEVGTMNAVAPERRLEEVLDAAAAVAGFAGERVPMSDDALREAGVEEYMGPRSLPLWIADPEWAGFQSLDDTLARDAGLTARPVEDTLAAALAWERELGLARTGRRAGLDRDDELALLGVSRD</sequence>
<dbReference type="STRING" id="1194083.BN12_2040006"/>
<reference evidence="2 3" key="1">
    <citation type="journal article" date="2013" name="ISME J.">
        <title>A metabolic model for members of the genus Tetrasphaera involved in enhanced biological phosphorus removal.</title>
        <authorList>
            <person name="Kristiansen R."/>
            <person name="Nguyen H.T.T."/>
            <person name="Saunders A.M."/>
            <person name="Nielsen J.L."/>
            <person name="Wimmer R."/>
            <person name="Le V.Q."/>
            <person name="McIlroy S.J."/>
            <person name="Petrovski S."/>
            <person name="Seviour R.J."/>
            <person name="Calteau A."/>
            <person name="Nielsen K.L."/>
            <person name="Nielsen P.H."/>
        </authorList>
    </citation>
    <scope>NUCLEOTIDE SEQUENCE [LARGE SCALE GENOMIC DNA]</scope>
    <source>
        <strain evidence="2 3">T1-X7</strain>
    </source>
</reference>
<dbReference type="OrthoDB" id="7941246at2"/>
<dbReference type="SUPFAM" id="SSF51735">
    <property type="entry name" value="NAD(P)-binding Rossmann-fold domains"/>
    <property type="match status" value="1"/>
</dbReference>
<dbReference type="RefSeq" id="WP_048554509.1">
    <property type="nucleotide sequence ID" value="NZ_HF570958.1"/>
</dbReference>
<dbReference type="Proteomes" id="UP000035721">
    <property type="component" value="Unassembled WGS sequence"/>
</dbReference>